<dbReference type="EMBL" id="JAPQKO010000006">
    <property type="protein sequence ID" value="KAJ5155423.1"/>
    <property type="molecule type" value="Genomic_DNA"/>
</dbReference>
<evidence type="ECO:0000313" key="2">
    <source>
        <dbReference type="EMBL" id="KAJ5155423.1"/>
    </source>
</evidence>
<accession>A0A9W9HPB2</accession>
<comment type="caution">
    <text evidence="2">The sequence shown here is derived from an EMBL/GenBank/DDBJ whole genome shotgun (WGS) entry which is preliminary data.</text>
</comment>
<proteinExistence type="predicted"/>
<reference evidence="2" key="1">
    <citation type="submission" date="2022-11" db="EMBL/GenBank/DDBJ databases">
        <authorList>
            <person name="Petersen C."/>
        </authorList>
    </citation>
    <scope>NUCLEOTIDE SEQUENCE</scope>
    <source>
        <strain evidence="2">IBT 21917</strain>
    </source>
</reference>
<organism evidence="2 3">
    <name type="scientific">Penicillium capsulatum</name>
    <dbReference type="NCBI Taxonomy" id="69766"/>
    <lineage>
        <taxon>Eukaryota</taxon>
        <taxon>Fungi</taxon>
        <taxon>Dikarya</taxon>
        <taxon>Ascomycota</taxon>
        <taxon>Pezizomycotina</taxon>
        <taxon>Eurotiomycetes</taxon>
        <taxon>Eurotiomycetidae</taxon>
        <taxon>Eurotiales</taxon>
        <taxon>Aspergillaceae</taxon>
        <taxon>Penicillium</taxon>
    </lineage>
</organism>
<feature type="region of interest" description="Disordered" evidence="1">
    <location>
        <begin position="140"/>
        <end position="178"/>
    </location>
</feature>
<keyword evidence="3" id="KW-1185">Reference proteome</keyword>
<dbReference type="Proteomes" id="UP001146351">
    <property type="component" value="Unassembled WGS sequence"/>
</dbReference>
<reference evidence="2" key="2">
    <citation type="journal article" date="2023" name="IMA Fungus">
        <title>Comparative genomic study of the Penicillium genus elucidates a diverse pangenome and 15 lateral gene transfer events.</title>
        <authorList>
            <person name="Petersen C."/>
            <person name="Sorensen T."/>
            <person name="Nielsen M.R."/>
            <person name="Sondergaard T.E."/>
            <person name="Sorensen J.L."/>
            <person name="Fitzpatrick D.A."/>
            <person name="Frisvad J.C."/>
            <person name="Nielsen K.L."/>
        </authorList>
    </citation>
    <scope>NUCLEOTIDE SEQUENCE</scope>
    <source>
        <strain evidence="2">IBT 21917</strain>
    </source>
</reference>
<evidence type="ECO:0000313" key="3">
    <source>
        <dbReference type="Proteomes" id="UP001146351"/>
    </source>
</evidence>
<feature type="compositionally biased region" description="Basic residues" evidence="1">
    <location>
        <begin position="140"/>
        <end position="150"/>
    </location>
</feature>
<dbReference type="AlphaFoldDB" id="A0A9W9HPB2"/>
<name>A0A9W9HPB2_9EURO</name>
<evidence type="ECO:0000256" key="1">
    <source>
        <dbReference type="SAM" id="MobiDB-lite"/>
    </source>
</evidence>
<sequence>MSSHTNDTPIEVIIRTDPAVNASEADSLANLISEAPSCLRYIAEYASRLQQIQQALGQMSETSTGSTSPMHFEFYAELNPILGSDDLAWLRSQGWTFKDIDNLEILCQERHTGKTQKEMMAEIVIFEALRKIKRNAKEKARKKAKKVAKRMAKEQDPEENPEGTVDITEVTMTKSQRQ</sequence>
<protein>
    <submittedName>
        <fullName evidence="2">Uncharacterized protein</fullName>
    </submittedName>
</protein>
<gene>
    <name evidence="2" type="ORF">N7492_008226</name>
</gene>